<keyword evidence="1" id="KW-0808">Transferase</keyword>
<dbReference type="GO" id="GO:0033786">
    <property type="term" value="F:heptose-1-phosphate adenylyltransferase activity"/>
    <property type="evidence" value="ECO:0007669"/>
    <property type="project" value="TreeGrafter"/>
</dbReference>
<dbReference type="GO" id="GO:0005829">
    <property type="term" value="C:cytosol"/>
    <property type="evidence" value="ECO:0007669"/>
    <property type="project" value="TreeGrafter"/>
</dbReference>
<feature type="domain" description="Carbohydrate kinase PfkB" evidence="3">
    <location>
        <begin position="33"/>
        <end position="314"/>
    </location>
</feature>
<evidence type="ECO:0000256" key="1">
    <source>
        <dbReference type="ARBA" id="ARBA00022679"/>
    </source>
</evidence>
<comment type="caution">
    <text evidence="4">The sequence shown here is derived from an EMBL/GenBank/DDBJ whole genome shotgun (WGS) entry which is preliminary data.</text>
</comment>
<dbReference type="PANTHER" id="PTHR46969:SF1">
    <property type="entry name" value="BIFUNCTIONAL PROTEIN HLDE"/>
    <property type="match status" value="1"/>
</dbReference>
<organism evidence="4 5">
    <name type="scientific">Candidatus Buchananbacteria bacterium RIFCSPLOWO2_01_FULL_40_23b</name>
    <dbReference type="NCBI Taxonomy" id="1797544"/>
    <lineage>
        <taxon>Bacteria</taxon>
        <taxon>Candidatus Buchananiibacteriota</taxon>
    </lineage>
</organism>
<dbReference type="GO" id="GO:0033785">
    <property type="term" value="F:heptose 7-phosphate kinase activity"/>
    <property type="evidence" value="ECO:0007669"/>
    <property type="project" value="TreeGrafter"/>
</dbReference>
<evidence type="ECO:0000256" key="2">
    <source>
        <dbReference type="ARBA" id="ARBA00022777"/>
    </source>
</evidence>
<proteinExistence type="predicted"/>
<dbReference type="EMBL" id="MHIN01000053">
    <property type="protein sequence ID" value="OGY53175.1"/>
    <property type="molecule type" value="Genomic_DNA"/>
</dbReference>
<gene>
    <name evidence="4" type="ORF">A2912_04335</name>
</gene>
<dbReference type="PANTHER" id="PTHR46969">
    <property type="entry name" value="BIFUNCTIONAL PROTEIN HLDE"/>
    <property type="match status" value="1"/>
</dbReference>
<dbReference type="Pfam" id="PF00294">
    <property type="entry name" value="PfkB"/>
    <property type="match status" value="1"/>
</dbReference>
<dbReference type="Proteomes" id="UP000178122">
    <property type="component" value="Unassembled WGS sequence"/>
</dbReference>
<evidence type="ECO:0000313" key="4">
    <source>
        <dbReference type="EMBL" id="OGY53175.1"/>
    </source>
</evidence>
<name>A0A1G1YLE3_9BACT</name>
<dbReference type="InterPro" id="IPR002173">
    <property type="entry name" value="Carboh/pur_kinase_PfkB_CS"/>
</dbReference>
<reference evidence="4 5" key="1">
    <citation type="journal article" date="2016" name="Nat. Commun.">
        <title>Thousands of microbial genomes shed light on interconnected biogeochemical processes in an aquifer system.</title>
        <authorList>
            <person name="Anantharaman K."/>
            <person name="Brown C.T."/>
            <person name="Hug L.A."/>
            <person name="Sharon I."/>
            <person name="Castelle C.J."/>
            <person name="Probst A.J."/>
            <person name="Thomas B.C."/>
            <person name="Singh A."/>
            <person name="Wilkins M.J."/>
            <person name="Karaoz U."/>
            <person name="Brodie E.L."/>
            <person name="Williams K.H."/>
            <person name="Hubbard S.S."/>
            <person name="Banfield J.F."/>
        </authorList>
    </citation>
    <scope>NUCLEOTIDE SEQUENCE [LARGE SCALE GENOMIC DNA]</scope>
</reference>
<accession>A0A1G1YLE3</accession>
<dbReference type="AlphaFoldDB" id="A0A1G1YLE3"/>
<dbReference type="InterPro" id="IPR029056">
    <property type="entry name" value="Ribokinase-like"/>
</dbReference>
<dbReference type="Gene3D" id="3.40.1190.20">
    <property type="match status" value="1"/>
</dbReference>
<dbReference type="SUPFAM" id="SSF53613">
    <property type="entry name" value="Ribokinase-like"/>
    <property type="match status" value="1"/>
</dbReference>
<evidence type="ECO:0000313" key="5">
    <source>
        <dbReference type="Proteomes" id="UP000178122"/>
    </source>
</evidence>
<protein>
    <recommendedName>
        <fullName evidence="3">Carbohydrate kinase PfkB domain-containing protein</fullName>
    </recommendedName>
</protein>
<keyword evidence="2" id="KW-0418">Kinase</keyword>
<dbReference type="PROSITE" id="PS00583">
    <property type="entry name" value="PFKB_KINASES_1"/>
    <property type="match status" value="1"/>
</dbReference>
<evidence type="ECO:0000259" key="3">
    <source>
        <dbReference type="Pfam" id="PF00294"/>
    </source>
</evidence>
<dbReference type="InterPro" id="IPR011611">
    <property type="entry name" value="PfkB_dom"/>
</dbReference>
<sequence length="327" mass="37355">MKRILKNLKSDCYYFKEDTKIRFKKHLFFERIMIKIAVVGDIILDKNSYVYYNTKRENAPVYDCIEERWQAGGAANVAINLASLGASVDLVGVVGKDREKEILQQNIEKQNVRCFLIIDDTRRTSVRHRIISQTKKIMRIAYEDRISLTNLQIQKIINQLKNYDAIVLVNYQNGMITPQLLDALSTISVPMFIDPKSMDLKRRYNFKLVKINSEDCRLATKEKDDLNGGRVLQRKLQTNICLTRGKKGSVFFGDGSKPILAKNTFESIIDETGAGDTFFAVIVMQLLEGKTPQEAIHNANFLANVATQHQGVYSISKEELHDVPLFP</sequence>